<accession>A0AAE0HCM8</accession>
<dbReference type="AlphaFoldDB" id="A0AAE0HCM8"/>
<protein>
    <submittedName>
        <fullName evidence="2">Uncharacterized protein</fullName>
    </submittedName>
</protein>
<name>A0AAE0HCM8_9PEZI</name>
<dbReference type="RefSeq" id="XP_062657333.1">
    <property type="nucleotide sequence ID" value="XM_062802358.1"/>
</dbReference>
<sequence length="224" mass="25628">MATLQNPFGDSPSRMDVGDEPLPPPAHVADAIPDFHTHGEQRCGNHRHDLKSKNFEKYLQRYGETEPATWKVPCSNCHHRVKLNQVHDLPCGEIICRNCLMVRAFNVKLNIEKHREEIEVERNARWRINMRFRRNPNMTANQRKAVVQKNAAIRRNMLHLAGLMCCGVDMQLGRFISCMAPKISRNLWLAIDLPPLALRNLPRELDGGFDEQVSGRSDPVPILA</sequence>
<organism evidence="2 3">
    <name type="scientific">Chaetomium fimeti</name>
    <dbReference type="NCBI Taxonomy" id="1854472"/>
    <lineage>
        <taxon>Eukaryota</taxon>
        <taxon>Fungi</taxon>
        <taxon>Dikarya</taxon>
        <taxon>Ascomycota</taxon>
        <taxon>Pezizomycotina</taxon>
        <taxon>Sordariomycetes</taxon>
        <taxon>Sordariomycetidae</taxon>
        <taxon>Sordariales</taxon>
        <taxon>Chaetomiaceae</taxon>
        <taxon>Chaetomium</taxon>
    </lineage>
</organism>
<keyword evidence="3" id="KW-1185">Reference proteome</keyword>
<evidence type="ECO:0000313" key="2">
    <source>
        <dbReference type="EMBL" id="KAK3293819.1"/>
    </source>
</evidence>
<comment type="caution">
    <text evidence="2">The sequence shown here is derived from an EMBL/GenBank/DDBJ whole genome shotgun (WGS) entry which is preliminary data.</text>
</comment>
<proteinExistence type="predicted"/>
<dbReference type="Proteomes" id="UP001278766">
    <property type="component" value="Unassembled WGS sequence"/>
</dbReference>
<dbReference type="EMBL" id="JAUEPN010000005">
    <property type="protein sequence ID" value="KAK3293819.1"/>
    <property type="molecule type" value="Genomic_DNA"/>
</dbReference>
<feature type="region of interest" description="Disordered" evidence="1">
    <location>
        <begin position="1"/>
        <end position="25"/>
    </location>
</feature>
<reference evidence="2" key="1">
    <citation type="journal article" date="2023" name="Mol. Phylogenet. Evol.">
        <title>Genome-scale phylogeny and comparative genomics of the fungal order Sordariales.</title>
        <authorList>
            <person name="Hensen N."/>
            <person name="Bonometti L."/>
            <person name="Westerberg I."/>
            <person name="Brannstrom I.O."/>
            <person name="Guillou S."/>
            <person name="Cros-Aarteil S."/>
            <person name="Calhoun S."/>
            <person name="Haridas S."/>
            <person name="Kuo A."/>
            <person name="Mondo S."/>
            <person name="Pangilinan J."/>
            <person name="Riley R."/>
            <person name="LaButti K."/>
            <person name="Andreopoulos B."/>
            <person name="Lipzen A."/>
            <person name="Chen C."/>
            <person name="Yan M."/>
            <person name="Daum C."/>
            <person name="Ng V."/>
            <person name="Clum A."/>
            <person name="Steindorff A."/>
            <person name="Ohm R.A."/>
            <person name="Martin F."/>
            <person name="Silar P."/>
            <person name="Natvig D.O."/>
            <person name="Lalanne C."/>
            <person name="Gautier V."/>
            <person name="Ament-Velasquez S.L."/>
            <person name="Kruys A."/>
            <person name="Hutchinson M.I."/>
            <person name="Powell A.J."/>
            <person name="Barry K."/>
            <person name="Miller A.N."/>
            <person name="Grigoriev I.V."/>
            <person name="Debuchy R."/>
            <person name="Gladieux P."/>
            <person name="Hiltunen Thoren M."/>
            <person name="Johannesson H."/>
        </authorList>
    </citation>
    <scope>NUCLEOTIDE SEQUENCE</scope>
    <source>
        <strain evidence="2">CBS 168.71</strain>
    </source>
</reference>
<evidence type="ECO:0000256" key="1">
    <source>
        <dbReference type="SAM" id="MobiDB-lite"/>
    </source>
</evidence>
<evidence type="ECO:0000313" key="3">
    <source>
        <dbReference type="Proteomes" id="UP001278766"/>
    </source>
</evidence>
<dbReference type="GeneID" id="87839306"/>
<gene>
    <name evidence="2" type="ORF">B0H64DRAFT_374688</name>
</gene>
<reference evidence="2" key="2">
    <citation type="submission" date="2023-06" db="EMBL/GenBank/DDBJ databases">
        <authorList>
            <consortium name="Lawrence Berkeley National Laboratory"/>
            <person name="Haridas S."/>
            <person name="Hensen N."/>
            <person name="Bonometti L."/>
            <person name="Westerberg I."/>
            <person name="Brannstrom I.O."/>
            <person name="Guillou S."/>
            <person name="Cros-Aarteil S."/>
            <person name="Calhoun S."/>
            <person name="Kuo A."/>
            <person name="Mondo S."/>
            <person name="Pangilinan J."/>
            <person name="Riley R."/>
            <person name="Labutti K."/>
            <person name="Andreopoulos B."/>
            <person name="Lipzen A."/>
            <person name="Chen C."/>
            <person name="Yanf M."/>
            <person name="Daum C."/>
            <person name="Ng V."/>
            <person name="Clum A."/>
            <person name="Steindorff A."/>
            <person name="Ohm R."/>
            <person name="Martin F."/>
            <person name="Silar P."/>
            <person name="Natvig D."/>
            <person name="Lalanne C."/>
            <person name="Gautier V."/>
            <person name="Ament-Velasquez S.L."/>
            <person name="Kruys A."/>
            <person name="Hutchinson M.I."/>
            <person name="Powell A.J."/>
            <person name="Barry K."/>
            <person name="Miller A.N."/>
            <person name="Grigoriev I.V."/>
            <person name="Debuchy R."/>
            <person name="Gladieux P."/>
            <person name="Thoren M.H."/>
            <person name="Johannesson H."/>
        </authorList>
    </citation>
    <scope>NUCLEOTIDE SEQUENCE</scope>
    <source>
        <strain evidence="2">CBS 168.71</strain>
    </source>
</reference>